<organism evidence="2 3">
    <name type="scientific">Adhaeribacter radiodurans</name>
    <dbReference type="NCBI Taxonomy" id="2745197"/>
    <lineage>
        <taxon>Bacteria</taxon>
        <taxon>Pseudomonadati</taxon>
        <taxon>Bacteroidota</taxon>
        <taxon>Cytophagia</taxon>
        <taxon>Cytophagales</taxon>
        <taxon>Hymenobacteraceae</taxon>
        <taxon>Adhaeribacter</taxon>
    </lineage>
</organism>
<sequence length="120" mass="13565">MKTAFKNVDEYIQTFPSDIQILLDRVRTTITTNAPDAVESIAYGMPAYKLNGSPLVYFAGFKKHIGFYATPSGHSEFEKELSGYKQGKGSVQFPLDKPLPYNLIERIVVFRVKENLVKTK</sequence>
<feature type="domain" description="YdhG-like" evidence="1">
    <location>
        <begin position="23"/>
        <end position="111"/>
    </location>
</feature>
<dbReference type="Proteomes" id="UP000514509">
    <property type="component" value="Chromosome"/>
</dbReference>
<accession>A0A7L7L5G1</accession>
<evidence type="ECO:0000313" key="2">
    <source>
        <dbReference type="EMBL" id="QMU28037.1"/>
    </source>
</evidence>
<dbReference type="RefSeq" id="WP_182415227.1">
    <property type="nucleotide sequence ID" value="NZ_CP055153.1"/>
</dbReference>
<reference evidence="2 3" key="2">
    <citation type="submission" date="2020-08" db="EMBL/GenBank/DDBJ databases">
        <title>Adhaeribacter dokdonensis sp. nov., isolated from the rhizosphere of Elymus tsukushiensis, a plant native to the Dokdo Islands, Republic of Korea.</title>
        <authorList>
            <person name="Ghim S.Y."/>
        </authorList>
    </citation>
    <scope>NUCLEOTIDE SEQUENCE [LARGE SCALE GENOMIC DNA]</scope>
    <source>
        <strain evidence="2 3">KUDC8001</strain>
    </source>
</reference>
<proteinExistence type="predicted"/>
<dbReference type="AlphaFoldDB" id="A0A7L7L5G1"/>
<gene>
    <name evidence="2" type="ORF">HUW48_08255</name>
</gene>
<dbReference type="SUPFAM" id="SSF159888">
    <property type="entry name" value="YdhG-like"/>
    <property type="match status" value="1"/>
</dbReference>
<evidence type="ECO:0000313" key="3">
    <source>
        <dbReference type="Proteomes" id="UP000514509"/>
    </source>
</evidence>
<name>A0A7L7L5G1_9BACT</name>
<dbReference type="KEGG" id="add:HUW48_08255"/>
<dbReference type="Pfam" id="PF08818">
    <property type="entry name" value="DUF1801"/>
    <property type="match status" value="1"/>
</dbReference>
<evidence type="ECO:0000259" key="1">
    <source>
        <dbReference type="Pfam" id="PF08818"/>
    </source>
</evidence>
<dbReference type="EMBL" id="CP055153">
    <property type="protein sequence ID" value="QMU28037.1"/>
    <property type="molecule type" value="Genomic_DNA"/>
</dbReference>
<reference evidence="2 3" key="1">
    <citation type="submission" date="2020-06" db="EMBL/GenBank/DDBJ databases">
        <authorList>
            <person name="Hwang Y.J."/>
        </authorList>
    </citation>
    <scope>NUCLEOTIDE SEQUENCE [LARGE SCALE GENOMIC DNA]</scope>
    <source>
        <strain evidence="2 3">KUDC8001</strain>
    </source>
</reference>
<keyword evidence="3" id="KW-1185">Reference proteome</keyword>
<dbReference type="Gene3D" id="3.90.1150.200">
    <property type="match status" value="1"/>
</dbReference>
<protein>
    <submittedName>
        <fullName evidence="2">DUF1801 domain-containing protein</fullName>
    </submittedName>
</protein>
<dbReference type="InterPro" id="IPR014922">
    <property type="entry name" value="YdhG-like"/>
</dbReference>